<evidence type="ECO:0000259" key="10">
    <source>
        <dbReference type="PROSITE" id="PS51157"/>
    </source>
</evidence>
<dbReference type="GeneID" id="5543895"/>
<keyword evidence="12" id="KW-1185">Reference proteome</keyword>
<dbReference type="PANTHER" id="PTHR21497">
    <property type="entry name" value="UBIQUITIN LIGASE E3 ALPHA-RELATED"/>
    <property type="match status" value="1"/>
</dbReference>
<dbReference type="Pfam" id="PF02207">
    <property type="entry name" value="zf-UBR"/>
    <property type="match status" value="1"/>
</dbReference>
<dbReference type="GO" id="GO:0000151">
    <property type="term" value="C:ubiquitin ligase complex"/>
    <property type="evidence" value="ECO:0007669"/>
    <property type="project" value="TreeGrafter"/>
</dbReference>
<dbReference type="EC" id="2.3.2.27" evidence="9"/>
<dbReference type="Proteomes" id="UP000000267">
    <property type="component" value="Unassembled WGS sequence"/>
</dbReference>
<keyword evidence="6 9" id="KW-0862">Zinc</keyword>
<dbReference type="SMART" id="SM00396">
    <property type="entry name" value="ZnF_UBR1"/>
    <property type="match status" value="1"/>
</dbReference>
<evidence type="ECO:0000256" key="6">
    <source>
        <dbReference type="ARBA" id="ARBA00022833"/>
    </source>
</evidence>
<dbReference type="GO" id="GO:0071596">
    <property type="term" value="P:ubiquitin-dependent protein catabolic process via the N-end rule pathway"/>
    <property type="evidence" value="ECO:0007669"/>
    <property type="project" value="UniProtKB-UniRule"/>
</dbReference>
<dbReference type="HOGENOM" id="CLU_004097_0_0_1"/>
<dbReference type="InterPro" id="IPR003126">
    <property type="entry name" value="Znf_UBR"/>
</dbReference>
<feature type="domain" description="UBR-type" evidence="10">
    <location>
        <begin position="87"/>
        <end position="163"/>
    </location>
</feature>
<dbReference type="GO" id="GO:0000209">
    <property type="term" value="P:protein polyubiquitination"/>
    <property type="evidence" value="ECO:0007669"/>
    <property type="project" value="EnsemblFungi"/>
</dbReference>
<dbReference type="PhylomeDB" id="A7TPM8"/>
<accession>A7TPM8</accession>
<dbReference type="CDD" id="cd19670">
    <property type="entry name" value="UBR-box_UBR1_2_3"/>
    <property type="match status" value="1"/>
</dbReference>
<dbReference type="FunCoup" id="A7TPM8">
    <property type="interactions" value="94"/>
</dbReference>
<evidence type="ECO:0000256" key="8">
    <source>
        <dbReference type="PROSITE-ProRule" id="PRU00508"/>
    </source>
</evidence>
<dbReference type="GO" id="GO:0034620">
    <property type="term" value="P:cellular response to unfolded protein"/>
    <property type="evidence" value="ECO:0007669"/>
    <property type="project" value="EnsemblFungi"/>
</dbReference>
<dbReference type="STRING" id="436907.A7TPM8"/>
<proteinExistence type="inferred from homology"/>
<dbReference type="GO" id="GO:1990304">
    <property type="term" value="C:MUB1-RAD6-UBR2 ubiquitin ligase complex"/>
    <property type="evidence" value="ECO:0007669"/>
    <property type="project" value="EnsemblFungi"/>
</dbReference>
<sequence>MEDPRLIDNLRDFLVHLPKLLDCEYNEAVSFYVWKVLNTCLYSKPNWSYLINVLTSVNWYNGTYSNALTMGNWKNLDNSSENLHIGSCCNRQCYPTQTVYYCLTCTINPLYEICELCFDEDKHVGHTYISKSVIRPEGKVCHCGNPNVFKKPEFAFNCKNEQNNNIPNNDDDDNNTNFFFNGNTNDNDDFNEDAFKNFNQVLDHIIDISVYFKNLRHVTPLAETLENSAQKNKESHVDRDSNIFRNTSKTIIDDSKGTYSTVQNKEIGYEMPHDEVWTLQIDEEDTNINYIDLMEKISKIIKKPIEYAISITKELEQGARSVTIVHSKDFLKLKRIHKEFESEGVTSHLRKMNDIFKQDLVEDLIHWLFNICLKNNTPLSIKNSLRISMLDSWNSNLVSNQSTKGNMGPYLQSINLLGGFLVSYEEKETFPWFKPWSFSDESNPQLHRIMLNYDRKLADTSSSSAANRFKGLHGSRFQYLIINTAEILSALGRNRLLKCICTMFTIVDKTKNFLAAQYLDIYLAVLYSTVASDSSGFKVSLMSILAQYTFQDPKVSNMAIRSQFIERIIRFAFTLMSFTSEDLLDYFPIVLSRHIRLPPETIKNRKTIICFKDLCVLMSTNTISEELLENDTIVNMIIECISQFNNILPLKRETSEHVEFENFDFSCFYFYFPSILIMTDSYIRTLSMITDGEKRKKLSMKLANIGLVKELELLSQSRKPLTSPSIPATGKNLENSGLAFIKENICNHSADVVSFKVGADIQNFFNPMSYFFKFVVQWSKCGRYSPLSDNLKNSVDFNEIFSDKQKCLLISESALSTLVLIGQINVGFWVRNGAPILHQLRMYTKYNMREFTFFSDVHNVQFSMSMADPNDFMVSFLGRWGLKNWANGVPMGDYPDKETTVSIVGQCILLLIQLLTDVRSLIMSSSIDGFERSMKTEIIHALCFQSCTYTQIMASIPEYITKHVSFDLYLDMYSDFSPPSGLTDFGLYSLKPEFIKDIDPYYIGLSSSKRYEAEKCIRNYTEKELNISYDSTFIPVKKISHLLKDTPYTQLYAITSTDTFGIFLKNTLDHIIKMEHDNLLPMVVHLIHTCVVNNIGGFMKIFWREYDVIHPEYCHYHSIGSNLYSCLLNDNFVSVHGKIREIFRFLMENTPHINVLDYLKEQTPSFNVNILFSSDNTKATKDEEFEKKKQLAKLRKEKLLRKLAKQQMKFIENNSISSPEKPDLQSKMSDDNLYDLNSGWQFPEDSCVFCKMNKDDDIFVYFSYLEVNICDHGINFGNPSAVCRLFLGHDKAKLNELRNVNEGMEMTKQEEVLRACGHGAHITCLSNHMKSISAAHNQTTKNIPVSFGFGLMCCPLCNGLCNSFLPKFSDCNNKDFSKFLSSNVLSRKHSKNIWKPMAAATGMRSACIFKDLLKVSSVNKKLIDIVDKLLTSTSSNIEMTLRDGEICQNKFLEKISNQKLLTIRLLTGLKYSLIDNKYDHLSNSVEVFTWQNFIQHSIDIDLLYVGSQIYGRTILLVEGRSSYCDQIFQLVKRKLHQCLLVLSRDLVKVNFYDNYLHLKPWDLEITQDKNRNLNNEGYLCLEIFKEYISLFIPKLSTVEIERYNSLKFHIHYIILKQIQLFLAKLSIVSFAHFAIDKAWETGGISSRDLDHLLSSFHLPNFYDILKNYYERDLSMVIELSQNEFSPIRYGREENEPNMIKRLSNIQCLDSFLPPSLIKLPNCLSEFFVNDEEQLAHKALKEDVAYCIFCGTKVHVQKLSSLHRYLQGECTNHSRNQCKVISSFGAFILVKSNTIYLSYGNRGSFYPAPYLNRHGEPDEDLKYNAPVYLNTNRYRHLVNEIILGNSVPHIVFRLTDGNSDLGGWETI</sequence>
<dbReference type="KEGG" id="vpo:Kpol_478p9"/>
<feature type="zinc finger region" description="UBR-type" evidence="8">
    <location>
        <begin position="87"/>
        <end position="163"/>
    </location>
</feature>
<dbReference type="GO" id="GO:1990305">
    <property type="term" value="C:RAD6-UBR2 ubiquitin ligase complex"/>
    <property type="evidence" value="ECO:0007669"/>
    <property type="project" value="EnsemblFungi"/>
</dbReference>
<dbReference type="Pfam" id="PF22960">
    <property type="entry name" value="WHD_UBR1"/>
    <property type="match status" value="1"/>
</dbReference>
<reference evidence="11 12" key="1">
    <citation type="journal article" date="2007" name="Proc. Natl. Acad. Sci. U.S.A.">
        <title>Independent sorting-out of thousands of duplicated gene pairs in two yeast species descended from a whole-genome duplication.</title>
        <authorList>
            <person name="Scannell D.R."/>
            <person name="Frank A.C."/>
            <person name="Conant G.C."/>
            <person name="Byrne K.P."/>
            <person name="Woolfit M."/>
            <person name="Wolfe K.H."/>
        </authorList>
    </citation>
    <scope>NUCLEOTIDE SEQUENCE [LARGE SCALE GENOMIC DNA]</scope>
    <source>
        <strain evidence="12">ATCC 22028 / DSM 70294 / BCRC 21397 / CBS 2163 / NBRC 10782 / NRRL Y-8283 / UCD 57-17</strain>
    </source>
</reference>
<dbReference type="PROSITE" id="PS51157">
    <property type="entry name" value="ZF_UBR"/>
    <property type="match status" value="1"/>
</dbReference>
<keyword evidence="4 9" id="KW-0863">Zinc-finger</keyword>
<dbReference type="InterPro" id="IPR039164">
    <property type="entry name" value="UBR1-like"/>
</dbReference>
<dbReference type="GO" id="GO:0061630">
    <property type="term" value="F:ubiquitin protein ligase activity"/>
    <property type="evidence" value="ECO:0007669"/>
    <property type="project" value="UniProtKB-UniRule"/>
</dbReference>
<dbReference type="OrthoDB" id="26387at2759"/>
<keyword evidence="5 9" id="KW-0833">Ubl conjugation pathway</keyword>
<comment type="function">
    <text evidence="9">Ubiquitin ligase protein which is a component of the N-end rule pathway. Recognizes and binds to proteins bearing specific N-terminal residues that are destabilizing according to the N-end rule, leading to their ubiquitination and subsequent degradation.</text>
</comment>
<evidence type="ECO:0000256" key="3">
    <source>
        <dbReference type="ARBA" id="ARBA00022723"/>
    </source>
</evidence>
<dbReference type="GO" id="GO:0005737">
    <property type="term" value="C:cytoplasm"/>
    <property type="evidence" value="ECO:0007669"/>
    <property type="project" value="TreeGrafter"/>
</dbReference>
<comment type="similarity">
    <text evidence="7 9">Belongs to the E3 ubiquitin-protein ligase UBR1-like family.</text>
</comment>
<organism evidence="12">
    <name type="scientific">Vanderwaltozyma polyspora (strain ATCC 22028 / DSM 70294 / BCRC 21397 / CBS 2163 / NBRC 10782 / NRRL Y-8283 / UCD 57-17)</name>
    <name type="common">Kluyveromyces polysporus</name>
    <dbReference type="NCBI Taxonomy" id="436907"/>
    <lineage>
        <taxon>Eukaryota</taxon>
        <taxon>Fungi</taxon>
        <taxon>Dikarya</taxon>
        <taxon>Ascomycota</taxon>
        <taxon>Saccharomycotina</taxon>
        <taxon>Saccharomycetes</taxon>
        <taxon>Saccharomycetales</taxon>
        <taxon>Saccharomycetaceae</taxon>
        <taxon>Vanderwaltozyma</taxon>
    </lineage>
</organism>
<dbReference type="InParanoid" id="A7TPM8"/>
<evidence type="ECO:0000313" key="11">
    <source>
        <dbReference type="EMBL" id="EDO15773.1"/>
    </source>
</evidence>
<dbReference type="Pfam" id="PF18995">
    <property type="entry name" value="PRT6_C"/>
    <property type="match status" value="1"/>
</dbReference>
<evidence type="ECO:0000256" key="2">
    <source>
        <dbReference type="ARBA" id="ARBA00022679"/>
    </source>
</evidence>
<dbReference type="InterPro" id="IPR044046">
    <property type="entry name" value="E3_ligase_UBR-like_C"/>
</dbReference>
<protein>
    <recommendedName>
        <fullName evidence="9">E3 ubiquitin-protein ligase</fullName>
        <ecNumber evidence="9">2.3.2.27</ecNumber>
    </recommendedName>
</protein>
<comment type="pathway">
    <text evidence="9">Protein modification; protein ubiquitination.</text>
</comment>
<evidence type="ECO:0000313" key="12">
    <source>
        <dbReference type="Proteomes" id="UP000000267"/>
    </source>
</evidence>
<comment type="catalytic activity">
    <reaction evidence="1 9">
        <text>S-ubiquitinyl-[E2 ubiquitin-conjugating enzyme]-L-cysteine + [acceptor protein]-L-lysine = [E2 ubiquitin-conjugating enzyme]-L-cysteine + N(6)-ubiquitinyl-[acceptor protein]-L-lysine.</text>
        <dbReference type="EC" id="2.3.2.27"/>
    </reaction>
</comment>
<evidence type="ECO:0000256" key="4">
    <source>
        <dbReference type="ARBA" id="ARBA00022771"/>
    </source>
</evidence>
<name>A7TPM8_VANPO</name>
<dbReference type="EMBL" id="DS480445">
    <property type="protein sequence ID" value="EDO15773.1"/>
    <property type="molecule type" value="Genomic_DNA"/>
</dbReference>
<dbReference type="OMA" id="TKYSMRE"/>
<evidence type="ECO:0000256" key="7">
    <source>
        <dbReference type="ARBA" id="ARBA00046341"/>
    </source>
</evidence>
<evidence type="ECO:0000256" key="9">
    <source>
        <dbReference type="RuleBase" id="RU366018"/>
    </source>
</evidence>
<dbReference type="UniPathway" id="UPA00143"/>
<dbReference type="RefSeq" id="XP_001643631.1">
    <property type="nucleotide sequence ID" value="XM_001643581.1"/>
</dbReference>
<dbReference type="GO" id="GO:0071629">
    <property type="term" value="P:cytoplasm protein quality control by the ubiquitin-proteasome system"/>
    <property type="evidence" value="ECO:0007669"/>
    <property type="project" value="EnsemblFungi"/>
</dbReference>
<gene>
    <name evidence="11" type="ORF">Kpol_478p9</name>
</gene>
<dbReference type="GO" id="GO:0008270">
    <property type="term" value="F:zinc ion binding"/>
    <property type="evidence" value="ECO:0007669"/>
    <property type="project" value="UniProtKB-UniRule"/>
</dbReference>
<dbReference type="eggNOG" id="KOG1140">
    <property type="taxonomic scope" value="Eukaryota"/>
</dbReference>
<evidence type="ECO:0000256" key="1">
    <source>
        <dbReference type="ARBA" id="ARBA00000900"/>
    </source>
</evidence>
<evidence type="ECO:0000256" key="5">
    <source>
        <dbReference type="ARBA" id="ARBA00022786"/>
    </source>
</evidence>
<keyword evidence="3 9" id="KW-0479">Metal-binding</keyword>
<dbReference type="PANTHER" id="PTHR21497:SF24">
    <property type="entry name" value="E3 UBIQUITIN-PROTEIN LIGASE UBR1"/>
    <property type="match status" value="1"/>
</dbReference>
<dbReference type="InterPro" id="IPR055194">
    <property type="entry name" value="UBR1-like_WH"/>
</dbReference>
<keyword evidence="2 9" id="KW-0808">Transferase</keyword>
<dbReference type="Gene3D" id="2.10.110.30">
    <property type="match status" value="1"/>
</dbReference>